<sequence>MHFEHEGHLKTPALEAAIARHIVSVRFEDLDAETIDAARRTLLWATATAVAGSAADGSDGVIRFVTASGGHQQATLIGTGLKAPAADAAFANAVFAKAHEYEDKYWLDNAGGFAIGFAVAPAVLAAAEAKGGVSGREVLTAIAVGVDLQARLLSAIRGEISPVWTPWNSTYLFCNYGATVAVGKVLGLDEEQMLDALGLIHAQACGNFQGQMEGVLGIRMQGGFAVRNAFHAVSLAQNGISGARQFLSGRFGFYKLHYPNHTIDYDSILNGLGKDFLGRHLGFKGYPCGVVAHPVLDAVRQLLPQFTLENLDTLIVEGSPTLYIMTEPRERRLNPHNGIDAQFSLPWVIACTLRDGTLKLNHFDDALVHNPDLIALAHKVEVDRQEGRESVTVEVRLKDGNVFRSEPVAYCSGHPKNPVTTETMIQVFKDHLSLAAKPIDAQKGDDLISRFVNVEQALHVSDLFNGL</sequence>
<feature type="domain" description="MmgE/PrpD C-terminal" evidence="3">
    <location>
        <begin position="286"/>
        <end position="436"/>
    </location>
</feature>
<accession>A0ABS0SGH1</accession>
<evidence type="ECO:0000313" key="4">
    <source>
        <dbReference type="EMBL" id="MBI1622402.1"/>
    </source>
</evidence>
<dbReference type="RefSeq" id="WP_198477943.1">
    <property type="nucleotide sequence ID" value="NZ_JADGMQ010000016.1"/>
</dbReference>
<dbReference type="InterPro" id="IPR045337">
    <property type="entry name" value="MmgE_PrpD_C"/>
</dbReference>
<dbReference type="Pfam" id="PF03972">
    <property type="entry name" value="MmgE_PrpD_N"/>
    <property type="match status" value="1"/>
</dbReference>
<dbReference type="Proteomes" id="UP000601789">
    <property type="component" value="Unassembled WGS sequence"/>
</dbReference>
<comment type="similarity">
    <text evidence="1">Belongs to the PrpD family.</text>
</comment>
<reference evidence="4 5" key="1">
    <citation type="submission" date="2020-10" db="EMBL/GenBank/DDBJ databases">
        <title>Aquamicrobium zhengzhouensis sp. nov., a exopolysaccharide producing bacterium isolated from farmland soil.</title>
        <authorList>
            <person name="Wang X."/>
        </authorList>
    </citation>
    <scope>NUCLEOTIDE SEQUENCE [LARGE SCALE GENOMIC DNA]</scope>
    <source>
        <strain evidence="5">cd-1</strain>
    </source>
</reference>
<evidence type="ECO:0000259" key="3">
    <source>
        <dbReference type="Pfam" id="PF19305"/>
    </source>
</evidence>
<evidence type="ECO:0000256" key="1">
    <source>
        <dbReference type="ARBA" id="ARBA00006174"/>
    </source>
</evidence>
<keyword evidence="5" id="KW-1185">Reference proteome</keyword>
<proteinExistence type="inferred from homology"/>
<gene>
    <name evidence="4" type="ORF">IOD40_17210</name>
</gene>
<evidence type="ECO:0000259" key="2">
    <source>
        <dbReference type="Pfam" id="PF03972"/>
    </source>
</evidence>
<dbReference type="InterPro" id="IPR042183">
    <property type="entry name" value="MmgE/PrpD_sf_1"/>
</dbReference>
<dbReference type="PANTHER" id="PTHR16943">
    <property type="entry name" value="2-METHYLCITRATE DEHYDRATASE-RELATED"/>
    <property type="match status" value="1"/>
</dbReference>
<evidence type="ECO:0000313" key="5">
    <source>
        <dbReference type="Proteomes" id="UP000601789"/>
    </source>
</evidence>
<dbReference type="SUPFAM" id="SSF103378">
    <property type="entry name" value="2-methylcitrate dehydratase PrpD"/>
    <property type="match status" value="1"/>
</dbReference>
<name>A0ABS0SGH1_9HYPH</name>
<dbReference type="Gene3D" id="3.30.1330.120">
    <property type="entry name" value="2-methylcitrate dehydratase PrpD"/>
    <property type="match status" value="1"/>
</dbReference>
<dbReference type="InterPro" id="IPR005656">
    <property type="entry name" value="MmgE_PrpD"/>
</dbReference>
<comment type="caution">
    <text evidence="4">The sequence shown here is derived from an EMBL/GenBank/DDBJ whole genome shotgun (WGS) entry which is preliminary data.</text>
</comment>
<dbReference type="EMBL" id="JADGMQ010000016">
    <property type="protein sequence ID" value="MBI1622402.1"/>
    <property type="molecule type" value="Genomic_DNA"/>
</dbReference>
<protein>
    <submittedName>
        <fullName evidence="4">MmgE/PrpD family protein</fullName>
    </submittedName>
</protein>
<dbReference type="InterPro" id="IPR042188">
    <property type="entry name" value="MmgE/PrpD_sf_2"/>
</dbReference>
<dbReference type="InterPro" id="IPR036148">
    <property type="entry name" value="MmgE/PrpD_sf"/>
</dbReference>
<dbReference type="InterPro" id="IPR045336">
    <property type="entry name" value="MmgE_PrpD_N"/>
</dbReference>
<dbReference type="Pfam" id="PF19305">
    <property type="entry name" value="MmgE_PrpD_C"/>
    <property type="match status" value="1"/>
</dbReference>
<dbReference type="Gene3D" id="1.10.4100.10">
    <property type="entry name" value="2-methylcitrate dehydratase PrpD"/>
    <property type="match status" value="1"/>
</dbReference>
<organism evidence="4 5">
    <name type="scientific">Aquamicrobium zhengzhouense</name>
    <dbReference type="NCBI Taxonomy" id="2781738"/>
    <lineage>
        <taxon>Bacteria</taxon>
        <taxon>Pseudomonadati</taxon>
        <taxon>Pseudomonadota</taxon>
        <taxon>Alphaproteobacteria</taxon>
        <taxon>Hyphomicrobiales</taxon>
        <taxon>Phyllobacteriaceae</taxon>
        <taxon>Aquamicrobium</taxon>
    </lineage>
</organism>
<feature type="domain" description="MmgE/PrpD N-terminal" evidence="2">
    <location>
        <begin position="17"/>
        <end position="264"/>
    </location>
</feature>
<dbReference type="PANTHER" id="PTHR16943:SF8">
    <property type="entry name" value="2-METHYLCITRATE DEHYDRATASE"/>
    <property type="match status" value="1"/>
</dbReference>